<dbReference type="AlphaFoldDB" id="T1FZE6"/>
<reference evidence="8" key="1">
    <citation type="submission" date="2012-12" db="EMBL/GenBank/DDBJ databases">
        <authorList>
            <person name="Hellsten U."/>
            <person name="Grimwood J."/>
            <person name="Chapman J.A."/>
            <person name="Shapiro H."/>
            <person name="Aerts A."/>
            <person name="Otillar R.P."/>
            <person name="Terry A.Y."/>
            <person name="Boore J.L."/>
            <person name="Simakov O."/>
            <person name="Marletaz F."/>
            <person name="Cho S.-J."/>
            <person name="Edsinger-Gonzales E."/>
            <person name="Havlak P."/>
            <person name="Kuo D.-H."/>
            <person name="Larsson T."/>
            <person name="Lv J."/>
            <person name="Arendt D."/>
            <person name="Savage R."/>
            <person name="Osoegawa K."/>
            <person name="de Jong P."/>
            <person name="Lindberg D.R."/>
            <person name="Seaver E.C."/>
            <person name="Weisblat D.A."/>
            <person name="Putnam N.H."/>
            <person name="Grigoriev I.V."/>
            <person name="Rokhsar D.S."/>
        </authorList>
    </citation>
    <scope>NUCLEOTIDE SEQUENCE</scope>
</reference>
<feature type="compositionally biased region" description="Polar residues" evidence="3">
    <location>
        <begin position="270"/>
        <end position="285"/>
    </location>
</feature>
<dbReference type="InterPro" id="IPR039361">
    <property type="entry name" value="Cyclin"/>
</dbReference>
<dbReference type="Pfam" id="PF02984">
    <property type="entry name" value="Cyclin_C"/>
    <property type="match status" value="1"/>
</dbReference>
<dbReference type="RefSeq" id="XP_009025229.1">
    <property type="nucleotide sequence ID" value="XM_009026981.1"/>
</dbReference>
<dbReference type="GO" id="GO:0005815">
    <property type="term" value="C:microtubule organizing center"/>
    <property type="evidence" value="ECO:0000318"/>
    <property type="project" value="GO_Central"/>
</dbReference>
<dbReference type="GO" id="GO:0000307">
    <property type="term" value="C:cyclin-dependent protein kinase holoenzyme complex"/>
    <property type="evidence" value="ECO:0000318"/>
    <property type="project" value="GO_Central"/>
</dbReference>
<feature type="region of interest" description="Disordered" evidence="3">
    <location>
        <begin position="320"/>
        <end position="339"/>
    </location>
</feature>
<evidence type="ECO:0000259" key="4">
    <source>
        <dbReference type="SMART" id="SM00385"/>
    </source>
</evidence>
<feature type="domain" description="Cyclin-like" evidence="4">
    <location>
        <begin position="70"/>
        <end position="154"/>
    </location>
</feature>
<reference evidence="6 8" key="2">
    <citation type="journal article" date="2013" name="Nature">
        <title>Insights into bilaterian evolution from three spiralian genomes.</title>
        <authorList>
            <person name="Simakov O."/>
            <person name="Marletaz F."/>
            <person name="Cho S.J."/>
            <person name="Edsinger-Gonzales E."/>
            <person name="Havlak P."/>
            <person name="Hellsten U."/>
            <person name="Kuo D.H."/>
            <person name="Larsson T."/>
            <person name="Lv J."/>
            <person name="Arendt D."/>
            <person name="Savage R."/>
            <person name="Osoegawa K."/>
            <person name="de Jong P."/>
            <person name="Grimwood J."/>
            <person name="Chapman J.A."/>
            <person name="Shapiro H."/>
            <person name="Aerts A."/>
            <person name="Otillar R.P."/>
            <person name="Terry A.Y."/>
            <person name="Boore J.L."/>
            <person name="Grigoriev I.V."/>
            <person name="Lindberg D.R."/>
            <person name="Seaver E.C."/>
            <person name="Weisblat D.A."/>
            <person name="Putnam N.H."/>
            <person name="Rokhsar D.S."/>
        </authorList>
    </citation>
    <scope>NUCLEOTIDE SEQUENCE</scope>
</reference>
<evidence type="ECO:0000313" key="6">
    <source>
        <dbReference type="EMBL" id="ESN96398.1"/>
    </source>
</evidence>
<feature type="region of interest" description="Disordered" evidence="3">
    <location>
        <begin position="270"/>
        <end position="310"/>
    </location>
</feature>
<feature type="compositionally biased region" description="Low complexity" evidence="3">
    <location>
        <begin position="297"/>
        <end position="310"/>
    </location>
</feature>
<dbReference type="CDD" id="cd20515">
    <property type="entry name" value="CYCLIN_CCND_rpt1"/>
    <property type="match status" value="1"/>
</dbReference>
<gene>
    <name evidence="7" type="primary">20214194</name>
    <name evidence="6" type="ORF">HELRODRAFT_68430</name>
</gene>
<evidence type="ECO:0008006" key="9">
    <source>
        <dbReference type="Google" id="ProtNLM"/>
    </source>
</evidence>
<feature type="domain" description="Cyclin C-terminal" evidence="5">
    <location>
        <begin position="163"/>
        <end position="289"/>
    </location>
</feature>
<protein>
    <recommendedName>
        <fullName evidence="9">Cyclin N-terminal domain-containing protein</fullName>
    </recommendedName>
</protein>
<evidence type="ECO:0000256" key="1">
    <source>
        <dbReference type="ARBA" id="ARBA00023127"/>
    </source>
</evidence>
<dbReference type="FunFam" id="1.10.472.10:FF:000003">
    <property type="entry name" value="G1/S-specific cyclin-D2"/>
    <property type="match status" value="1"/>
</dbReference>
<dbReference type="SUPFAM" id="SSF47954">
    <property type="entry name" value="Cyclin-like"/>
    <property type="match status" value="2"/>
</dbReference>
<dbReference type="InterPro" id="IPR004367">
    <property type="entry name" value="Cyclin_C-dom"/>
</dbReference>
<dbReference type="EMBL" id="AMQM01001387">
    <property type="status" value="NOT_ANNOTATED_CDS"/>
    <property type="molecule type" value="Genomic_DNA"/>
</dbReference>
<dbReference type="InterPro" id="IPR006671">
    <property type="entry name" value="Cyclin_N"/>
</dbReference>
<dbReference type="InParanoid" id="T1FZE6"/>
<dbReference type="HOGENOM" id="CLU_052190_0_0_1"/>
<dbReference type="GO" id="GO:0005737">
    <property type="term" value="C:cytoplasm"/>
    <property type="evidence" value="ECO:0000318"/>
    <property type="project" value="GO_Central"/>
</dbReference>
<dbReference type="InterPro" id="IPR013763">
    <property type="entry name" value="Cyclin-like_dom"/>
</dbReference>
<dbReference type="EMBL" id="KB097495">
    <property type="protein sequence ID" value="ESN96398.1"/>
    <property type="molecule type" value="Genomic_DNA"/>
</dbReference>
<dbReference type="GO" id="GO:1900087">
    <property type="term" value="P:positive regulation of G1/S transition of mitotic cell cycle"/>
    <property type="evidence" value="ECO:0000318"/>
    <property type="project" value="GO_Central"/>
</dbReference>
<proteinExistence type="inferred from homology"/>
<evidence type="ECO:0000313" key="7">
    <source>
        <dbReference type="EnsemblMetazoa" id="HelroP68430"/>
    </source>
</evidence>
<accession>T1FZE6</accession>
<keyword evidence="8" id="KW-1185">Reference proteome</keyword>
<dbReference type="SMART" id="SM01332">
    <property type="entry name" value="Cyclin_C"/>
    <property type="match status" value="1"/>
</dbReference>
<organism evidence="7 8">
    <name type="scientific">Helobdella robusta</name>
    <name type="common">Californian leech</name>
    <dbReference type="NCBI Taxonomy" id="6412"/>
    <lineage>
        <taxon>Eukaryota</taxon>
        <taxon>Metazoa</taxon>
        <taxon>Spiralia</taxon>
        <taxon>Lophotrochozoa</taxon>
        <taxon>Annelida</taxon>
        <taxon>Clitellata</taxon>
        <taxon>Hirudinea</taxon>
        <taxon>Rhynchobdellida</taxon>
        <taxon>Glossiphoniidae</taxon>
        <taxon>Helobdella</taxon>
    </lineage>
</organism>
<dbReference type="GO" id="GO:0016538">
    <property type="term" value="F:cyclin-dependent protein serine/threonine kinase regulator activity"/>
    <property type="evidence" value="ECO:0000318"/>
    <property type="project" value="GO_Central"/>
</dbReference>
<comment type="similarity">
    <text evidence="2">Belongs to the cyclin family.</text>
</comment>
<dbReference type="eggNOG" id="KOG0656">
    <property type="taxonomic scope" value="Eukaryota"/>
</dbReference>
<evidence type="ECO:0000259" key="5">
    <source>
        <dbReference type="SMART" id="SM01332"/>
    </source>
</evidence>
<dbReference type="OMA" id="KEIKPYM"/>
<dbReference type="InterPro" id="IPR036915">
    <property type="entry name" value="Cyclin-like_sf"/>
</dbReference>
<feature type="compositionally biased region" description="Basic and acidic residues" evidence="3">
    <location>
        <begin position="330"/>
        <end position="339"/>
    </location>
</feature>
<dbReference type="GeneID" id="20214194"/>
<dbReference type="GO" id="GO:0005634">
    <property type="term" value="C:nucleus"/>
    <property type="evidence" value="ECO:0000318"/>
    <property type="project" value="GO_Central"/>
</dbReference>
<feature type="compositionally biased region" description="Acidic residues" evidence="3">
    <location>
        <begin position="286"/>
        <end position="295"/>
    </location>
</feature>
<dbReference type="OrthoDB" id="306099at2759"/>
<dbReference type="SMART" id="SM00385">
    <property type="entry name" value="CYCLIN"/>
    <property type="match status" value="1"/>
</dbReference>
<reference evidence="7" key="3">
    <citation type="submission" date="2015-06" db="UniProtKB">
        <authorList>
            <consortium name="EnsemblMetazoa"/>
        </authorList>
    </citation>
    <scope>IDENTIFICATION</scope>
</reference>
<dbReference type="FunCoup" id="T1FZE6">
    <property type="interactions" value="406"/>
</dbReference>
<dbReference type="CTD" id="20214194"/>
<dbReference type="EnsemblMetazoa" id="HelroT68430">
    <property type="protein sequence ID" value="HelroP68430"/>
    <property type="gene ID" value="HelroG68430"/>
</dbReference>
<dbReference type="KEGG" id="hro:HELRODRAFT_68430"/>
<dbReference type="Gene3D" id="1.10.472.10">
    <property type="entry name" value="Cyclin-like"/>
    <property type="match status" value="2"/>
</dbReference>
<dbReference type="CDD" id="cd20516">
    <property type="entry name" value="CYCLIN_CCND_rpt2"/>
    <property type="match status" value="1"/>
</dbReference>
<name>T1FZE6_HELRO</name>
<evidence type="ECO:0000256" key="3">
    <source>
        <dbReference type="SAM" id="MobiDB-lite"/>
    </source>
</evidence>
<dbReference type="STRING" id="6412.T1FZE6"/>
<sequence>MNCEESPAEYYATEYAFEACQTRAKDGEHLLRDTRPLANMLQIEDNYQPSPKCLNIQKDITPAMRRIVSRWMLEVCEEQYREEGVFSLAMNYLDRVLSCHSVEKTKLQLLSVACLFIASKVKESVPFEAYKLVAYTDNSIELQDLLEWEMLVMQLLKWDTCAIIPQDYLHYLTPRLKVDPTHHQQIIRHAQTFISLCATEFKFAIQSSSLMACACICTAISGLYSKAWCENTLLYEQLHELTSIDIECIKTCQEQIEQLLTNHLCESTKASPQQQQTSSYSVGNTDENDDDDDEGISNSFQSTSSNPSVLSLSTSLIISPDEMTSSKTPTDVRDVRLVQ</sequence>
<dbReference type="Proteomes" id="UP000015101">
    <property type="component" value="Unassembled WGS sequence"/>
</dbReference>
<evidence type="ECO:0000313" key="8">
    <source>
        <dbReference type="Proteomes" id="UP000015101"/>
    </source>
</evidence>
<keyword evidence="1 2" id="KW-0195">Cyclin</keyword>
<dbReference type="PANTHER" id="PTHR10177">
    <property type="entry name" value="CYCLINS"/>
    <property type="match status" value="1"/>
</dbReference>
<dbReference type="GO" id="GO:0000082">
    <property type="term" value="P:G1/S transition of mitotic cell cycle"/>
    <property type="evidence" value="ECO:0000318"/>
    <property type="project" value="GO_Central"/>
</dbReference>
<dbReference type="Pfam" id="PF00134">
    <property type="entry name" value="Cyclin_N"/>
    <property type="match status" value="1"/>
</dbReference>
<evidence type="ECO:0000256" key="2">
    <source>
        <dbReference type="RuleBase" id="RU000383"/>
    </source>
</evidence>